<keyword evidence="1" id="KW-0472">Membrane</keyword>
<gene>
    <name evidence="3" type="ORF">P873_03230</name>
</gene>
<sequence length="582" mass="60909">MSRFAPLLLVLALAGCASVSVQRAPVVVEPDAARKYAAAGDHAQAARAWSETALAARGAARDHAWLRAAEQYWLAGETGAARAAWAETSRRRLDAGDLALHAFLEAAFLSADGDDARALGLLSRPGAEVPANLRVRWLGLRADIAERAGRPFDAAADLAVLADGAERSQRGELLRRIDRLLAGLNDDALAAGAAALPAGHPLYPQAARQLQRRGLPLPRPLERGTGLALDDAVPPAAADGYRPPLRIAVLLPLSGPLAAAGSSVRDGILAAYYGENRRRPEIRFHDTGGNVAGLQGALIRAREEGAQLLVGPLTRDEVDALFGMADLDLPVLALNRGQLPPPPGSATFALTPEEEGAAAAERLLDRGLRRVLVVTQADDNARRALGAFRERLRERGGEIVGEAVVAETEPDFIPTLQAAMGANRPDALFLALRAAPARLLASQMETAGLSGVPKVATSLIQAGGNLRLDTELDGIEFPELPWLIGRSAIGLPDADTIGNTLPSARGGGARLFAFGADAWRLAAWLDHLLAQPGASVQGATGELQLDPLGVVQRVPAWAVFSGGRARPALDGALLPAPVEASD</sequence>
<evidence type="ECO:0000313" key="4">
    <source>
        <dbReference type="Proteomes" id="UP000029391"/>
    </source>
</evidence>
<dbReference type="OrthoDB" id="6708821at2"/>
<dbReference type="EMBL" id="AWXU01000007">
    <property type="protein sequence ID" value="KFN51293.1"/>
    <property type="molecule type" value="Genomic_DNA"/>
</dbReference>
<keyword evidence="2" id="KW-0732">Signal</keyword>
<dbReference type="AlphaFoldDB" id="A0A091BF08"/>
<dbReference type="PANTHER" id="PTHR38038">
    <property type="entry name" value="PENICILLIN-BINDING PROTEIN ACTIVATOR LPOA"/>
    <property type="match status" value="1"/>
</dbReference>
<organism evidence="3 4">
    <name type="scientific">Arenimonas composti TR7-09 = DSM 18010</name>
    <dbReference type="NCBI Taxonomy" id="1121013"/>
    <lineage>
        <taxon>Bacteria</taxon>
        <taxon>Pseudomonadati</taxon>
        <taxon>Pseudomonadota</taxon>
        <taxon>Gammaproteobacteria</taxon>
        <taxon>Lysobacterales</taxon>
        <taxon>Lysobacteraceae</taxon>
        <taxon>Arenimonas</taxon>
    </lineage>
</organism>
<evidence type="ECO:0008006" key="5">
    <source>
        <dbReference type="Google" id="ProtNLM"/>
    </source>
</evidence>
<dbReference type="Pfam" id="PF04348">
    <property type="entry name" value="LppC"/>
    <property type="match status" value="1"/>
</dbReference>
<dbReference type="SUPFAM" id="SSF53822">
    <property type="entry name" value="Periplasmic binding protein-like I"/>
    <property type="match status" value="1"/>
</dbReference>
<dbReference type="PROSITE" id="PS51257">
    <property type="entry name" value="PROKAR_LIPOPROTEIN"/>
    <property type="match status" value="1"/>
</dbReference>
<dbReference type="InterPro" id="IPR028082">
    <property type="entry name" value="Peripla_BP_I"/>
</dbReference>
<dbReference type="CDD" id="cd06339">
    <property type="entry name" value="PBP1_YraM_LppC_lipoprotein-like"/>
    <property type="match status" value="1"/>
</dbReference>
<evidence type="ECO:0000313" key="3">
    <source>
        <dbReference type="EMBL" id="KFN51293.1"/>
    </source>
</evidence>
<dbReference type="InterPro" id="IPR007443">
    <property type="entry name" value="LpoA"/>
</dbReference>
<reference evidence="3 4" key="1">
    <citation type="submission" date="2013-09" db="EMBL/GenBank/DDBJ databases">
        <title>Genome sequencing of Arenimonas composti.</title>
        <authorList>
            <person name="Chen F."/>
            <person name="Wang G."/>
        </authorList>
    </citation>
    <scope>NUCLEOTIDE SEQUENCE [LARGE SCALE GENOMIC DNA]</scope>
    <source>
        <strain evidence="3 4">TR7-09</strain>
    </source>
</reference>
<dbReference type="eggNOG" id="COG3107">
    <property type="taxonomic scope" value="Bacteria"/>
</dbReference>
<dbReference type="PANTHER" id="PTHR38038:SF1">
    <property type="entry name" value="PENICILLIN-BINDING PROTEIN ACTIVATOR LPOA"/>
    <property type="match status" value="1"/>
</dbReference>
<dbReference type="Gene3D" id="3.40.50.2300">
    <property type="match status" value="2"/>
</dbReference>
<keyword evidence="4" id="KW-1185">Reference proteome</keyword>
<dbReference type="Proteomes" id="UP000029391">
    <property type="component" value="Unassembled WGS sequence"/>
</dbReference>
<evidence type="ECO:0000256" key="1">
    <source>
        <dbReference type="ARBA" id="ARBA00023136"/>
    </source>
</evidence>
<evidence type="ECO:0000256" key="2">
    <source>
        <dbReference type="SAM" id="SignalP"/>
    </source>
</evidence>
<accession>A0A091BF08</accession>
<dbReference type="RefSeq" id="WP_051239565.1">
    <property type="nucleotide sequence ID" value="NZ_AUFF01000002.1"/>
</dbReference>
<dbReference type="GO" id="GO:0031241">
    <property type="term" value="C:periplasmic side of cell outer membrane"/>
    <property type="evidence" value="ECO:0007669"/>
    <property type="project" value="TreeGrafter"/>
</dbReference>
<dbReference type="GO" id="GO:0009252">
    <property type="term" value="P:peptidoglycan biosynthetic process"/>
    <property type="evidence" value="ECO:0007669"/>
    <property type="project" value="TreeGrafter"/>
</dbReference>
<protein>
    <recommendedName>
        <fullName evidence="5">LppC family lipoprotein</fullName>
    </recommendedName>
</protein>
<name>A0A091BF08_9GAMM</name>
<dbReference type="STRING" id="1121013.GCA_000426365_01126"/>
<dbReference type="GO" id="GO:0030234">
    <property type="term" value="F:enzyme regulator activity"/>
    <property type="evidence" value="ECO:0007669"/>
    <property type="project" value="TreeGrafter"/>
</dbReference>
<feature type="signal peptide" evidence="2">
    <location>
        <begin position="1"/>
        <end position="23"/>
    </location>
</feature>
<comment type="caution">
    <text evidence="3">The sequence shown here is derived from an EMBL/GenBank/DDBJ whole genome shotgun (WGS) entry which is preliminary data.</text>
</comment>
<feature type="chain" id="PRO_5001869662" description="LppC family lipoprotein" evidence="2">
    <location>
        <begin position="24"/>
        <end position="582"/>
    </location>
</feature>
<proteinExistence type="predicted"/>